<accession>A0A5B7FBB1</accession>
<feature type="compositionally biased region" description="Pro residues" evidence="1">
    <location>
        <begin position="11"/>
        <end position="27"/>
    </location>
</feature>
<organism evidence="2 3">
    <name type="scientific">Portunus trituberculatus</name>
    <name type="common">Swimming crab</name>
    <name type="synonym">Neptunus trituberculatus</name>
    <dbReference type="NCBI Taxonomy" id="210409"/>
    <lineage>
        <taxon>Eukaryota</taxon>
        <taxon>Metazoa</taxon>
        <taxon>Ecdysozoa</taxon>
        <taxon>Arthropoda</taxon>
        <taxon>Crustacea</taxon>
        <taxon>Multicrustacea</taxon>
        <taxon>Malacostraca</taxon>
        <taxon>Eumalacostraca</taxon>
        <taxon>Eucarida</taxon>
        <taxon>Decapoda</taxon>
        <taxon>Pleocyemata</taxon>
        <taxon>Brachyura</taxon>
        <taxon>Eubrachyura</taxon>
        <taxon>Portunoidea</taxon>
        <taxon>Portunidae</taxon>
        <taxon>Portuninae</taxon>
        <taxon>Portunus</taxon>
    </lineage>
</organism>
<dbReference type="Proteomes" id="UP000324222">
    <property type="component" value="Unassembled WGS sequence"/>
</dbReference>
<evidence type="ECO:0000313" key="3">
    <source>
        <dbReference type="Proteomes" id="UP000324222"/>
    </source>
</evidence>
<feature type="compositionally biased region" description="Basic and acidic residues" evidence="1">
    <location>
        <begin position="39"/>
        <end position="55"/>
    </location>
</feature>
<feature type="compositionally biased region" description="Low complexity" evidence="1">
    <location>
        <begin position="1"/>
        <end position="10"/>
    </location>
</feature>
<protein>
    <submittedName>
        <fullName evidence="2">Uncharacterized protein</fullName>
    </submittedName>
</protein>
<name>A0A5B7FBB1_PORTR</name>
<reference evidence="2 3" key="1">
    <citation type="submission" date="2019-05" db="EMBL/GenBank/DDBJ databases">
        <title>Another draft genome of Portunus trituberculatus and its Hox gene families provides insights of decapod evolution.</title>
        <authorList>
            <person name="Jeong J.-H."/>
            <person name="Song I."/>
            <person name="Kim S."/>
            <person name="Choi T."/>
            <person name="Kim D."/>
            <person name="Ryu S."/>
            <person name="Kim W."/>
        </authorList>
    </citation>
    <scope>NUCLEOTIDE SEQUENCE [LARGE SCALE GENOMIC DNA]</scope>
    <source>
        <tissue evidence="2">Muscle</tissue>
    </source>
</reference>
<sequence length="61" mass="6279">MAAVVTGAPRARPPTPTCITPPAPEAPPEASVGAASQAEARRLHPTRTEDGDEKTTLTLAF</sequence>
<evidence type="ECO:0000313" key="2">
    <source>
        <dbReference type="EMBL" id="MPC44950.1"/>
    </source>
</evidence>
<evidence type="ECO:0000256" key="1">
    <source>
        <dbReference type="SAM" id="MobiDB-lite"/>
    </source>
</evidence>
<comment type="caution">
    <text evidence="2">The sequence shown here is derived from an EMBL/GenBank/DDBJ whole genome shotgun (WGS) entry which is preliminary data.</text>
</comment>
<keyword evidence="3" id="KW-1185">Reference proteome</keyword>
<dbReference type="AlphaFoldDB" id="A0A5B7FBB1"/>
<dbReference type="EMBL" id="VSRR010006505">
    <property type="protein sequence ID" value="MPC44950.1"/>
    <property type="molecule type" value="Genomic_DNA"/>
</dbReference>
<gene>
    <name evidence="2" type="ORF">E2C01_038631</name>
</gene>
<feature type="region of interest" description="Disordered" evidence="1">
    <location>
        <begin position="1"/>
        <end position="61"/>
    </location>
</feature>
<proteinExistence type="predicted"/>